<dbReference type="SUPFAM" id="SSF52540">
    <property type="entry name" value="P-loop containing nucleoside triphosphate hydrolases"/>
    <property type="match status" value="1"/>
</dbReference>
<reference evidence="2" key="1">
    <citation type="journal article" date="2015" name="Nature">
        <title>Complex archaea that bridge the gap between prokaryotes and eukaryotes.</title>
        <authorList>
            <person name="Spang A."/>
            <person name="Saw J.H."/>
            <person name="Jorgensen S.L."/>
            <person name="Zaremba-Niedzwiedzka K."/>
            <person name="Martijn J."/>
            <person name="Lind A.E."/>
            <person name="van Eijk R."/>
            <person name="Schleper C."/>
            <person name="Guy L."/>
            <person name="Ettema T.J."/>
        </authorList>
    </citation>
    <scope>NUCLEOTIDE SEQUENCE</scope>
</reference>
<dbReference type="Gene3D" id="3.40.50.300">
    <property type="entry name" value="P-loop containing nucleotide triphosphate hydrolases"/>
    <property type="match status" value="1"/>
</dbReference>
<dbReference type="AlphaFoldDB" id="A0A0F9SZQ7"/>
<gene>
    <name evidence="2" type="ORF">LCGC14_0790820</name>
</gene>
<dbReference type="GO" id="GO:0005829">
    <property type="term" value="C:cytosol"/>
    <property type="evidence" value="ECO:0007669"/>
    <property type="project" value="TreeGrafter"/>
</dbReference>
<dbReference type="GO" id="GO:0006260">
    <property type="term" value="P:DNA replication"/>
    <property type="evidence" value="ECO:0007669"/>
    <property type="project" value="InterPro"/>
</dbReference>
<name>A0A0F9SZQ7_9ZZZZ</name>
<organism evidence="2">
    <name type="scientific">marine sediment metagenome</name>
    <dbReference type="NCBI Taxonomy" id="412755"/>
    <lineage>
        <taxon>unclassified sequences</taxon>
        <taxon>metagenomes</taxon>
        <taxon>ecological metagenomes</taxon>
    </lineage>
</organism>
<dbReference type="InterPro" id="IPR027417">
    <property type="entry name" value="P-loop_NTPase"/>
</dbReference>
<dbReference type="Pfam" id="PF03796">
    <property type="entry name" value="DnaB_C"/>
    <property type="match status" value="1"/>
</dbReference>
<proteinExistence type="predicted"/>
<sequence length="322" mass="36744">MQENLSLDRTMLAYVLSSKPFAMEVSNKTTHEYFQTPIQWLYKAIIDHFTNPKFKEIPTGNIIEEFLTKNYSDTSFILKGIELFRELQNIELDPAEFTWYLDKLKVRYNDQVQRSCASGMVRLIKEGGDSEERVEKVNEVMRKSIVTIDAINKQEAYQEGPLNESAKDRANHYKQVEANPEIARGVMTGLTEFDNITNGLHGGELIIIGGQTSSGKSILMHNIAINAYLGGYNPLEEAPPGAEDEVKGCNILYFSIEMPKENQERRIDACLAGIDYKKIRDGKLSIEDKAKLFKVLKFQSKFTKKFHIIDMPRGVTGREVWD</sequence>
<accession>A0A0F9SZQ7</accession>
<comment type="caution">
    <text evidence="2">The sequence shown here is derived from an EMBL/GenBank/DDBJ whole genome shotgun (WGS) entry which is preliminary data.</text>
</comment>
<evidence type="ECO:0000313" key="2">
    <source>
        <dbReference type="EMBL" id="KKN34738.1"/>
    </source>
</evidence>
<dbReference type="PANTHER" id="PTHR30153">
    <property type="entry name" value="REPLICATIVE DNA HELICASE DNAB"/>
    <property type="match status" value="1"/>
</dbReference>
<dbReference type="GO" id="GO:0005524">
    <property type="term" value="F:ATP binding"/>
    <property type="evidence" value="ECO:0007669"/>
    <property type="project" value="InterPro"/>
</dbReference>
<dbReference type="PROSITE" id="PS51199">
    <property type="entry name" value="SF4_HELICASE"/>
    <property type="match status" value="1"/>
</dbReference>
<feature type="domain" description="SF4 helicase" evidence="1">
    <location>
        <begin position="179"/>
        <end position="322"/>
    </location>
</feature>
<protein>
    <recommendedName>
        <fullName evidence="1">SF4 helicase domain-containing protein</fullName>
    </recommendedName>
</protein>
<dbReference type="EMBL" id="LAZR01002088">
    <property type="protein sequence ID" value="KKN34738.1"/>
    <property type="molecule type" value="Genomic_DNA"/>
</dbReference>
<dbReference type="PANTHER" id="PTHR30153:SF2">
    <property type="entry name" value="REPLICATIVE DNA HELICASE"/>
    <property type="match status" value="1"/>
</dbReference>
<dbReference type="GO" id="GO:0003678">
    <property type="term" value="F:DNA helicase activity"/>
    <property type="evidence" value="ECO:0007669"/>
    <property type="project" value="InterPro"/>
</dbReference>
<dbReference type="InterPro" id="IPR007694">
    <property type="entry name" value="DNA_helicase_DnaB-like_C"/>
</dbReference>
<evidence type="ECO:0000259" key="1">
    <source>
        <dbReference type="PROSITE" id="PS51199"/>
    </source>
</evidence>